<dbReference type="PRINTS" id="PR00245">
    <property type="entry name" value="OLFACTORYR"/>
</dbReference>
<dbReference type="Gene3D" id="1.20.1070.10">
    <property type="entry name" value="Rhodopsin 7-helix transmembrane proteins"/>
    <property type="match status" value="1"/>
</dbReference>
<keyword evidence="8" id="KW-0675">Receptor</keyword>
<name>K7F7V2_PELSI</name>
<sequence length="219" mass="23778">MADPDTGNQTAIVEFVLLGFGDLPDLRVLLFLLFLGVYLATMGVNSLVLLLVVANRHLHTPMYFFLGNLACLEPCYSSAMVPQMLPGLLTGDRSISVTGCITQMCFFGVLAATECCLLAAMSYDRHLAICRPLRYPTLMSSRSCLCLAAGSWLSGWFVATLFIVLLSGLMFCGPHDIDNFYCDVSPVVKLACGDTRPMVVLDIALSCVFTTSCYGTILI</sequence>
<keyword evidence="13" id="KW-1185">Reference proteome</keyword>
<dbReference type="PROSITE" id="PS50262">
    <property type="entry name" value="G_PROTEIN_RECEP_F1_2"/>
    <property type="match status" value="1"/>
</dbReference>
<reference evidence="13" key="1">
    <citation type="submission" date="2011-10" db="EMBL/GenBank/DDBJ databases">
        <authorList>
            <consortium name="Soft-shell Turtle Genome Consortium"/>
        </authorList>
    </citation>
    <scope>NUCLEOTIDE SEQUENCE [LARGE SCALE GENOMIC DNA]</scope>
    <source>
        <strain evidence="13">Daiwa-1</strain>
    </source>
</reference>
<organism evidence="12 13">
    <name type="scientific">Pelodiscus sinensis</name>
    <name type="common">Chinese softshell turtle</name>
    <name type="synonym">Trionyx sinensis</name>
    <dbReference type="NCBI Taxonomy" id="13735"/>
    <lineage>
        <taxon>Eukaryota</taxon>
        <taxon>Metazoa</taxon>
        <taxon>Chordata</taxon>
        <taxon>Craniata</taxon>
        <taxon>Vertebrata</taxon>
        <taxon>Euteleostomi</taxon>
        <taxon>Archelosauria</taxon>
        <taxon>Testudinata</taxon>
        <taxon>Testudines</taxon>
        <taxon>Cryptodira</taxon>
        <taxon>Trionychia</taxon>
        <taxon>Trionychidae</taxon>
        <taxon>Pelodiscus</taxon>
    </lineage>
</organism>
<dbReference type="GeneTree" id="ENSGT01150000286948"/>
<dbReference type="PANTHER" id="PTHR26452">
    <property type="entry name" value="OLFACTORY RECEPTOR"/>
    <property type="match status" value="1"/>
</dbReference>
<evidence type="ECO:0000256" key="5">
    <source>
        <dbReference type="ARBA" id="ARBA00022989"/>
    </source>
</evidence>
<evidence type="ECO:0000256" key="6">
    <source>
        <dbReference type="ARBA" id="ARBA00023040"/>
    </source>
</evidence>
<dbReference type="InterPro" id="IPR017452">
    <property type="entry name" value="GPCR_Rhodpsn_7TM"/>
</dbReference>
<dbReference type="GO" id="GO:0005886">
    <property type="term" value="C:plasma membrane"/>
    <property type="evidence" value="ECO:0007669"/>
    <property type="project" value="UniProtKB-SubCell"/>
</dbReference>
<evidence type="ECO:0000256" key="8">
    <source>
        <dbReference type="ARBA" id="ARBA00023170"/>
    </source>
</evidence>
<evidence type="ECO:0000256" key="9">
    <source>
        <dbReference type="ARBA" id="ARBA00023224"/>
    </source>
</evidence>
<comment type="subcellular location">
    <subcellularLocation>
        <location evidence="1">Cell membrane</location>
        <topology evidence="1">Multi-pass membrane protein</topology>
    </subcellularLocation>
</comment>
<dbReference type="OMA" id="SINYTGC"/>
<evidence type="ECO:0000256" key="10">
    <source>
        <dbReference type="SAM" id="Phobius"/>
    </source>
</evidence>
<keyword evidence="3 10" id="KW-0812">Transmembrane</keyword>
<keyword evidence="4" id="KW-0716">Sensory transduction</keyword>
<keyword evidence="6" id="KW-0297">G-protein coupled receptor</keyword>
<keyword evidence="9" id="KW-0807">Transducer</keyword>
<dbReference type="InterPro" id="IPR000276">
    <property type="entry name" value="GPCR_Rhodpsn"/>
</dbReference>
<dbReference type="Ensembl" id="ENSPSIT00000004135.1">
    <property type="protein sequence ID" value="ENSPSIP00000004112.1"/>
    <property type="gene ID" value="ENSPSIG00000003878.1"/>
</dbReference>
<evidence type="ECO:0000313" key="13">
    <source>
        <dbReference type="Proteomes" id="UP000007267"/>
    </source>
</evidence>
<evidence type="ECO:0000313" key="12">
    <source>
        <dbReference type="Ensembl" id="ENSPSIP00000004112.1"/>
    </source>
</evidence>
<dbReference type="InterPro" id="IPR000725">
    <property type="entry name" value="Olfact_rcpt"/>
</dbReference>
<dbReference type="eggNOG" id="ENOG502RTWJ">
    <property type="taxonomic scope" value="Eukaryota"/>
</dbReference>
<feature type="domain" description="G-protein coupled receptors family 1 profile" evidence="11">
    <location>
        <begin position="44"/>
        <end position="219"/>
    </location>
</feature>
<reference evidence="12" key="3">
    <citation type="submission" date="2025-08" db="UniProtKB">
        <authorList>
            <consortium name="Ensembl"/>
        </authorList>
    </citation>
    <scope>IDENTIFICATION</scope>
</reference>
<dbReference type="GO" id="GO:0004984">
    <property type="term" value="F:olfactory receptor activity"/>
    <property type="evidence" value="ECO:0007669"/>
    <property type="project" value="InterPro"/>
</dbReference>
<evidence type="ECO:0000256" key="1">
    <source>
        <dbReference type="ARBA" id="ARBA00004651"/>
    </source>
</evidence>
<dbReference type="HOGENOM" id="CLU_012526_5_11_1"/>
<evidence type="ECO:0000256" key="2">
    <source>
        <dbReference type="ARBA" id="ARBA00022475"/>
    </source>
</evidence>
<keyword evidence="7 10" id="KW-0472">Membrane</keyword>
<dbReference type="EMBL" id="AGCU01156434">
    <property type="status" value="NOT_ANNOTATED_CDS"/>
    <property type="molecule type" value="Genomic_DNA"/>
</dbReference>
<keyword evidence="4" id="KW-0552">Olfaction</keyword>
<protein>
    <recommendedName>
        <fullName evidence="11">G-protein coupled receptors family 1 profile domain-containing protein</fullName>
    </recommendedName>
</protein>
<evidence type="ECO:0000256" key="3">
    <source>
        <dbReference type="ARBA" id="ARBA00022692"/>
    </source>
</evidence>
<dbReference type="AlphaFoldDB" id="K7F7V2"/>
<dbReference type="GO" id="GO:0004930">
    <property type="term" value="F:G protein-coupled receptor activity"/>
    <property type="evidence" value="ECO:0007669"/>
    <property type="project" value="UniProtKB-KW"/>
</dbReference>
<accession>K7F7V2</accession>
<feature type="transmembrane region" description="Helical" evidence="10">
    <location>
        <begin position="63"/>
        <end position="81"/>
    </location>
</feature>
<evidence type="ECO:0000256" key="4">
    <source>
        <dbReference type="ARBA" id="ARBA00022725"/>
    </source>
</evidence>
<evidence type="ECO:0000256" key="7">
    <source>
        <dbReference type="ARBA" id="ARBA00023136"/>
    </source>
</evidence>
<dbReference type="SUPFAM" id="SSF81321">
    <property type="entry name" value="Family A G protein-coupled receptor-like"/>
    <property type="match status" value="1"/>
</dbReference>
<dbReference type="Pfam" id="PF13853">
    <property type="entry name" value="7tm_4"/>
    <property type="match status" value="1"/>
</dbReference>
<dbReference type="FunFam" id="1.20.1070.10:FF:000013">
    <property type="entry name" value="Olfactory receptor"/>
    <property type="match status" value="1"/>
</dbReference>
<dbReference type="EMBL" id="AGCU01156435">
    <property type="status" value="NOT_ANNOTATED_CDS"/>
    <property type="molecule type" value="Genomic_DNA"/>
</dbReference>
<dbReference type="InterPro" id="IPR050516">
    <property type="entry name" value="Olfactory_GPCR"/>
</dbReference>
<reference evidence="12" key="4">
    <citation type="submission" date="2025-09" db="UniProtKB">
        <authorList>
            <consortium name="Ensembl"/>
        </authorList>
    </citation>
    <scope>IDENTIFICATION</scope>
</reference>
<feature type="transmembrane region" description="Helical" evidence="10">
    <location>
        <begin position="28"/>
        <end position="51"/>
    </location>
</feature>
<feature type="transmembrane region" description="Helical" evidence="10">
    <location>
        <begin position="144"/>
        <end position="171"/>
    </location>
</feature>
<proteinExistence type="predicted"/>
<feature type="transmembrane region" description="Helical" evidence="10">
    <location>
        <begin position="101"/>
        <end position="123"/>
    </location>
</feature>
<keyword evidence="2" id="KW-1003">Cell membrane</keyword>
<dbReference type="Proteomes" id="UP000007267">
    <property type="component" value="Unassembled WGS sequence"/>
</dbReference>
<reference evidence="13" key="2">
    <citation type="journal article" date="2013" name="Nat. Genet.">
        <title>The draft genomes of soft-shell turtle and green sea turtle yield insights into the development and evolution of the turtle-specific body plan.</title>
        <authorList>
            <person name="Wang Z."/>
            <person name="Pascual-Anaya J."/>
            <person name="Zadissa A."/>
            <person name="Li W."/>
            <person name="Niimura Y."/>
            <person name="Huang Z."/>
            <person name="Li C."/>
            <person name="White S."/>
            <person name="Xiong Z."/>
            <person name="Fang D."/>
            <person name="Wang B."/>
            <person name="Ming Y."/>
            <person name="Chen Y."/>
            <person name="Zheng Y."/>
            <person name="Kuraku S."/>
            <person name="Pignatelli M."/>
            <person name="Herrero J."/>
            <person name="Beal K."/>
            <person name="Nozawa M."/>
            <person name="Li Q."/>
            <person name="Wang J."/>
            <person name="Zhang H."/>
            <person name="Yu L."/>
            <person name="Shigenobu S."/>
            <person name="Wang J."/>
            <person name="Liu J."/>
            <person name="Flicek P."/>
            <person name="Searle S."/>
            <person name="Wang J."/>
            <person name="Kuratani S."/>
            <person name="Yin Y."/>
            <person name="Aken B."/>
            <person name="Zhang G."/>
            <person name="Irie N."/>
        </authorList>
    </citation>
    <scope>NUCLEOTIDE SEQUENCE [LARGE SCALE GENOMIC DNA]</scope>
    <source>
        <strain evidence="13">Daiwa-1</strain>
    </source>
</reference>
<dbReference type="PROSITE" id="PS00237">
    <property type="entry name" value="G_PROTEIN_RECEP_F1_1"/>
    <property type="match status" value="1"/>
</dbReference>
<keyword evidence="5 10" id="KW-1133">Transmembrane helix</keyword>
<evidence type="ECO:0000259" key="11">
    <source>
        <dbReference type="PROSITE" id="PS50262"/>
    </source>
</evidence>